<dbReference type="Gene3D" id="3.20.20.100">
    <property type="entry name" value="NADP-dependent oxidoreductase domain"/>
    <property type="match status" value="1"/>
</dbReference>
<dbReference type="EMBL" id="AUBJ02000001">
    <property type="protein sequence ID" value="MCP2329796.1"/>
    <property type="molecule type" value="Genomic_DNA"/>
</dbReference>
<keyword evidence="4" id="KW-1185">Reference proteome</keyword>
<organism evidence="3 4">
    <name type="scientific">Actinoalloteichus caeruleus DSM 43889</name>
    <dbReference type="NCBI Taxonomy" id="1120930"/>
    <lineage>
        <taxon>Bacteria</taxon>
        <taxon>Bacillati</taxon>
        <taxon>Actinomycetota</taxon>
        <taxon>Actinomycetes</taxon>
        <taxon>Pseudonocardiales</taxon>
        <taxon>Pseudonocardiaceae</taxon>
        <taxon>Actinoalloteichus</taxon>
        <taxon>Actinoalloteichus cyanogriseus</taxon>
    </lineage>
</organism>
<proteinExistence type="predicted"/>
<dbReference type="Pfam" id="PF00248">
    <property type="entry name" value="Aldo_ket_red"/>
    <property type="match status" value="1"/>
</dbReference>
<dbReference type="PANTHER" id="PTHR43364">
    <property type="entry name" value="NADH-SPECIFIC METHYLGLYOXAL REDUCTASE-RELATED"/>
    <property type="match status" value="1"/>
</dbReference>
<reference evidence="3 4" key="2">
    <citation type="submission" date="2022-06" db="EMBL/GenBank/DDBJ databases">
        <title>Genomic Encyclopedia of Type Strains, Phase I: the one thousand microbial genomes (KMG-I) project.</title>
        <authorList>
            <person name="Kyrpides N."/>
        </authorList>
    </citation>
    <scope>NUCLEOTIDE SEQUENCE [LARGE SCALE GENOMIC DNA]</scope>
    <source>
        <strain evidence="3 4">DSM 43889</strain>
    </source>
</reference>
<dbReference type="PANTHER" id="PTHR43364:SF6">
    <property type="entry name" value="OXIDOREDUCTASE-RELATED"/>
    <property type="match status" value="1"/>
</dbReference>
<evidence type="ECO:0000313" key="3">
    <source>
        <dbReference type="EMBL" id="MCP2329796.1"/>
    </source>
</evidence>
<gene>
    <name evidence="3" type="ORF">G443_000066</name>
</gene>
<evidence type="ECO:0000259" key="2">
    <source>
        <dbReference type="Pfam" id="PF00248"/>
    </source>
</evidence>
<dbReference type="InterPro" id="IPR023210">
    <property type="entry name" value="NADP_OxRdtase_dom"/>
</dbReference>
<feature type="domain" description="NADP-dependent oxidoreductase" evidence="2">
    <location>
        <begin position="20"/>
        <end position="319"/>
    </location>
</feature>
<evidence type="ECO:0000256" key="1">
    <source>
        <dbReference type="SAM" id="MobiDB-lite"/>
    </source>
</evidence>
<dbReference type="SUPFAM" id="SSF51430">
    <property type="entry name" value="NAD(P)-linked oxidoreductase"/>
    <property type="match status" value="1"/>
</dbReference>
<dbReference type="RefSeq" id="WP_026418667.1">
    <property type="nucleotide sequence ID" value="NZ_AUBJ02000001.1"/>
</dbReference>
<evidence type="ECO:0000313" key="4">
    <source>
        <dbReference type="Proteomes" id="UP000791080"/>
    </source>
</evidence>
<name>A0ABT1JBB8_ACTCY</name>
<dbReference type="Proteomes" id="UP000791080">
    <property type="component" value="Unassembled WGS sequence"/>
</dbReference>
<feature type="region of interest" description="Disordered" evidence="1">
    <location>
        <begin position="1"/>
        <end position="20"/>
    </location>
</feature>
<accession>A0ABT1JBB8</accession>
<reference evidence="3 4" key="1">
    <citation type="submission" date="2013-07" db="EMBL/GenBank/DDBJ databases">
        <authorList>
            <consortium name="DOE Joint Genome Institute"/>
            <person name="Reeve W."/>
            <person name="Huntemann M."/>
            <person name="Han J."/>
            <person name="Chen A."/>
            <person name="Kyrpides N."/>
            <person name="Mavromatis K."/>
            <person name="Markowitz V."/>
            <person name="Palaniappan K."/>
            <person name="Ivanova N."/>
            <person name="Schaumberg A."/>
            <person name="Pati A."/>
            <person name="Liolios K."/>
            <person name="Nordberg H.P."/>
            <person name="Cantor M.N."/>
            <person name="Hua S.X."/>
            <person name="Woyke T."/>
        </authorList>
    </citation>
    <scope>NUCLEOTIDE SEQUENCE [LARGE SCALE GENOMIC DNA]</scope>
    <source>
        <strain evidence="3 4">DSM 43889</strain>
    </source>
</reference>
<dbReference type="InterPro" id="IPR050523">
    <property type="entry name" value="AKR_Detox_Biosynth"/>
</dbReference>
<sequence>MTNPIGDNPTRGPETPGPWLGTMYFGTRVDENRSREILDRFAERGGRHLDTANCYCFWADGGTGDESEAVLGRWLSDRGAHQEMVVATKVGSRPATLGAPWPEQAEGLSAAVIREQFERSAERLRTDSVDLLYAHVEDESTDLEETLGAFAELVAAGQVSHIGLSNHRRERTVAALELAARHGWPRCSHLQQRYTYLVPDRSVPFGPQRAFDDEDLAHASAEGLNLVGYSPLLSGAYTRPDTPLAPEYRGAASARRLRALRDAADAVGATVNQVVLAWMSSGDPVVTPIVGVSAVAQLDEALDGAQLVLPEEVRAALDAA</sequence>
<comment type="caution">
    <text evidence="3">The sequence shown here is derived from an EMBL/GenBank/DDBJ whole genome shotgun (WGS) entry which is preliminary data.</text>
</comment>
<protein>
    <submittedName>
        <fullName evidence="3">Oxidoreductase</fullName>
    </submittedName>
</protein>
<dbReference type="InterPro" id="IPR036812">
    <property type="entry name" value="NAD(P)_OxRdtase_dom_sf"/>
</dbReference>